<feature type="compositionally biased region" description="Pro residues" evidence="1">
    <location>
        <begin position="151"/>
        <end position="174"/>
    </location>
</feature>
<dbReference type="Proteomes" id="UP000236333">
    <property type="component" value="Unassembled WGS sequence"/>
</dbReference>
<evidence type="ECO:0000313" key="3">
    <source>
        <dbReference type="Proteomes" id="UP000236333"/>
    </source>
</evidence>
<evidence type="ECO:0008006" key="4">
    <source>
        <dbReference type="Google" id="ProtNLM"/>
    </source>
</evidence>
<organism evidence="2 3">
    <name type="scientific">Tetrabaena socialis</name>
    <dbReference type="NCBI Taxonomy" id="47790"/>
    <lineage>
        <taxon>Eukaryota</taxon>
        <taxon>Viridiplantae</taxon>
        <taxon>Chlorophyta</taxon>
        <taxon>core chlorophytes</taxon>
        <taxon>Chlorophyceae</taxon>
        <taxon>CS clade</taxon>
        <taxon>Chlamydomonadales</taxon>
        <taxon>Tetrabaenaceae</taxon>
        <taxon>Tetrabaena</taxon>
    </lineage>
</organism>
<evidence type="ECO:0000313" key="2">
    <source>
        <dbReference type="EMBL" id="PNH09436.1"/>
    </source>
</evidence>
<dbReference type="PRINTS" id="PR01218">
    <property type="entry name" value="PSTLEXTENSIN"/>
</dbReference>
<reference evidence="2 3" key="1">
    <citation type="journal article" date="2017" name="Mol. Biol. Evol.">
        <title>The 4-celled Tetrabaena socialis nuclear genome reveals the essential components for genetic control of cell number at the origin of multicellularity in the volvocine lineage.</title>
        <authorList>
            <person name="Featherston J."/>
            <person name="Arakaki Y."/>
            <person name="Hanschen E.R."/>
            <person name="Ferris P.J."/>
            <person name="Michod R.E."/>
            <person name="Olson B.J.S.C."/>
            <person name="Nozaki H."/>
            <person name="Durand P.M."/>
        </authorList>
    </citation>
    <scope>NUCLEOTIDE SEQUENCE [LARGE SCALE GENOMIC DNA]</scope>
    <source>
        <strain evidence="2 3">NIES-571</strain>
    </source>
</reference>
<feature type="region of interest" description="Disordered" evidence="1">
    <location>
        <begin position="656"/>
        <end position="679"/>
    </location>
</feature>
<sequence length="790" mass="85829">MYQGPTARAAGPGRPLSRVPPRPSLLYALLADLPRRALLSNFIVTKGYTYTVTNALTGGQLIWDDAVAFCKTKGGELSPNRASDGSADAIKYLTWGRLDTCWVNKAPLITPDEKLCYMVSQGDGKEQPQGCAQKMSFVCRVATVAALLASPPSPKPPSPKPPSPKPPSPKPPSPITAFVAPNVDAYNGTDGYCYSVFTARGNLQKKYDDAVASCAALGGDLSPYGKDGSADAVKYLTWGRFDTCWVNKQPVVEHGRRCHLLSQEGRPLLQGCDQKVSFVCRFSTSLVQKASSPSSPPPPSHTPPSSKLLSHKPPYRRPPPHYRPPSPARKPYTDSYHGTDGIDDTATAFQKLILSQGDSCWVEQSPDMKENLRTSMIKGTFRYDVHNAVSKELRTFDEAVAFCKHKGGELSPNDHSDGSADAVKFLTWGRLDTCWVNEEPVLEHGRRCHLLSQEGTPLLQGCDQKASFVCRFSISLVQTVSSPPSPTPPSPPSPKPPSPKPPSPKPPSSKPPSPKPPSPKPPSPKPPSSKPPSPKPPSPKPPAPIPTTTFIDTYHGTFRYDVHNAISKELRTFDEAVAFCKHKGGELSPNDHSDGSADAVKFLTWGRLDTCWVNEEPVLEHGRRCHLLSQEGTPLLQGCDQKASFVCRFSTSLVQTVSSPPPPTPPSPPSPKPPAPIPTTTFIDTYHGTDGYCYKVYNARGSAQLSYFQALVVCLKDDGYMSPYGTGIDDTATAFQKLVLSQGDSSWVERTPDVKTVKDSVLCHMLDAHGNERMSDCITQKASFLCRKKC</sequence>
<proteinExistence type="predicted"/>
<feature type="region of interest" description="Disordered" evidence="1">
    <location>
        <begin position="150"/>
        <end position="176"/>
    </location>
</feature>
<protein>
    <recommendedName>
        <fullName evidence="4">C-type lectin domain-containing protein</fullName>
    </recommendedName>
</protein>
<accession>A0A2J8AA79</accession>
<dbReference type="EMBL" id="PGGS01000090">
    <property type="protein sequence ID" value="PNH09436.1"/>
    <property type="molecule type" value="Genomic_DNA"/>
</dbReference>
<dbReference type="AlphaFoldDB" id="A0A2J8AA79"/>
<gene>
    <name evidence="2" type="ORF">TSOC_003928</name>
</gene>
<feature type="region of interest" description="Disordered" evidence="1">
    <location>
        <begin position="288"/>
        <end position="340"/>
    </location>
</feature>
<dbReference type="OrthoDB" id="528995at2759"/>
<comment type="caution">
    <text evidence="2">The sequence shown here is derived from an EMBL/GenBank/DDBJ whole genome shotgun (WGS) entry which is preliminary data.</text>
</comment>
<evidence type="ECO:0000256" key="1">
    <source>
        <dbReference type="SAM" id="MobiDB-lite"/>
    </source>
</evidence>
<dbReference type="InterPro" id="IPR003882">
    <property type="entry name" value="Pistil_extensin"/>
</dbReference>
<feature type="compositionally biased region" description="Basic residues" evidence="1">
    <location>
        <begin position="309"/>
        <end position="320"/>
    </location>
</feature>
<dbReference type="PANTHER" id="PTHR24216">
    <property type="entry name" value="PAXILLIN-RELATED"/>
    <property type="match status" value="1"/>
</dbReference>
<dbReference type="InterPro" id="IPR016187">
    <property type="entry name" value="CTDL_fold"/>
</dbReference>
<dbReference type="SUPFAM" id="SSF56436">
    <property type="entry name" value="C-type lectin-like"/>
    <property type="match status" value="3"/>
</dbReference>
<feature type="region of interest" description="Disordered" evidence="1">
    <location>
        <begin position="479"/>
        <end position="550"/>
    </location>
</feature>
<dbReference type="PANTHER" id="PTHR24216:SF65">
    <property type="entry name" value="PAXILLIN-LIKE PROTEIN 1"/>
    <property type="match status" value="1"/>
</dbReference>
<keyword evidence="3" id="KW-1185">Reference proteome</keyword>
<name>A0A2J8AA79_9CHLO</name>
<feature type="compositionally biased region" description="Pro residues" evidence="1">
    <location>
        <begin position="659"/>
        <end position="677"/>
    </location>
</feature>
<feature type="compositionally biased region" description="Pro residues" evidence="1">
    <location>
        <begin position="483"/>
        <end position="545"/>
    </location>
</feature>